<proteinExistence type="predicted"/>
<reference evidence="2" key="1">
    <citation type="submission" date="2022-10" db="EMBL/GenBank/DDBJ databases">
        <title>Determination and structural analysis of whole genome sequence of Sarocladium strictum F4-1.</title>
        <authorList>
            <person name="Hu L."/>
            <person name="Jiang Y."/>
        </authorList>
    </citation>
    <scope>NUCLEOTIDE SEQUENCE</scope>
    <source>
        <strain evidence="2">F4-1</strain>
    </source>
</reference>
<sequence>MPPILPSLIRQSNSADDRGSKNAPIPPSSHRQELASDHGLRSLSSSASKPPPTHPILKKSRGPSTTGPRPTARFLSPHDSPDEDAKDAEVPSSGSVTATGMDLKTTAAHSPAKKKVATTKRFVANKRRPMMGPRKGSSQTSITTEPYSREGPSSVASSRTPESQRGASPMTEANMNDAAISSPASQERPPLSAKAAGKRPAIPRRLTAEKSLPKTNGSVSPLLRAAVNDQAAKELALAQPQYMADLPSPATESSSPSKSSTMSDMTLPSVPETSQPVPAPPPMVRAQSHTGYERFRSNISGAVHTPGLFTGATASTTNVAAQGTIIDQSGLGSLPPVSPLYSAGDFNDTLTRRGSSVSLFTPTQPSASASVPLARTKSQLTLLLEREKERLGGRSSKR</sequence>
<comment type="caution">
    <text evidence="2">The sequence shown here is derived from an EMBL/GenBank/DDBJ whole genome shotgun (WGS) entry which is preliminary data.</text>
</comment>
<accession>A0AA39GNX2</accession>
<name>A0AA39GNX2_SARSR</name>
<organism evidence="2 3">
    <name type="scientific">Sarocladium strictum</name>
    <name type="common">Black bundle disease fungus</name>
    <name type="synonym">Acremonium strictum</name>
    <dbReference type="NCBI Taxonomy" id="5046"/>
    <lineage>
        <taxon>Eukaryota</taxon>
        <taxon>Fungi</taxon>
        <taxon>Dikarya</taxon>
        <taxon>Ascomycota</taxon>
        <taxon>Pezizomycotina</taxon>
        <taxon>Sordariomycetes</taxon>
        <taxon>Hypocreomycetidae</taxon>
        <taxon>Hypocreales</taxon>
        <taxon>Sarocladiaceae</taxon>
        <taxon>Sarocladium</taxon>
    </lineage>
</organism>
<feature type="compositionally biased region" description="Polar residues" evidence="1">
    <location>
        <begin position="154"/>
        <end position="174"/>
    </location>
</feature>
<feature type="compositionally biased region" description="Basic residues" evidence="1">
    <location>
        <begin position="111"/>
        <end position="129"/>
    </location>
</feature>
<dbReference type="AlphaFoldDB" id="A0AA39GNX2"/>
<protein>
    <submittedName>
        <fullName evidence="2">Uncharacterized protein</fullName>
    </submittedName>
</protein>
<feature type="compositionally biased region" description="Polar residues" evidence="1">
    <location>
        <begin position="136"/>
        <end position="146"/>
    </location>
</feature>
<feature type="region of interest" description="Disordered" evidence="1">
    <location>
        <begin position="1"/>
        <end position="221"/>
    </location>
</feature>
<dbReference type="EMBL" id="JAPDFR010000001">
    <property type="protein sequence ID" value="KAK0390865.1"/>
    <property type="molecule type" value="Genomic_DNA"/>
</dbReference>
<feature type="compositionally biased region" description="Basic and acidic residues" evidence="1">
    <location>
        <begin position="30"/>
        <end position="40"/>
    </location>
</feature>
<keyword evidence="3" id="KW-1185">Reference proteome</keyword>
<feature type="compositionally biased region" description="Low complexity" evidence="1">
    <location>
        <begin position="247"/>
        <end position="266"/>
    </location>
</feature>
<evidence type="ECO:0000313" key="3">
    <source>
        <dbReference type="Proteomes" id="UP001175261"/>
    </source>
</evidence>
<gene>
    <name evidence="2" type="ORF">NLU13_0368</name>
</gene>
<feature type="region of interest" description="Disordered" evidence="1">
    <location>
        <begin position="238"/>
        <end position="286"/>
    </location>
</feature>
<evidence type="ECO:0000313" key="2">
    <source>
        <dbReference type="EMBL" id="KAK0390865.1"/>
    </source>
</evidence>
<evidence type="ECO:0000256" key="1">
    <source>
        <dbReference type="SAM" id="MobiDB-lite"/>
    </source>
</evidence>
<dbReference type="Proteomes" id="UP001175261">
    <property type="component" value="Unassembled WGS sequence"/>
</dbReference>